<dbReference type="SUPFAM" id="SSF54171">
    <property type="entry name" value="DNA-binding domain"/>
    <property type="match status" value="1"/>
</dbReference>
<dbReference type="Pfam" id="PF00847">
    <property type="entry name" value="AP2"/>
    <property type="match status" value="1"/>
</dbReference>
<reference evidence="8" key="1">
    <citation type="submission" date="2019-12" db="EMBL/GenBank/DDBJ databases">
        <authorList>
            <person name="Scholes J."/>
        </authorList>
    </citation>
    <scope>NUCLEOTIDE SEQUENCE</scope>
</reference>
<feature type="region of interest" description="Disordered" evidence="6">
    <location>
        <begin position="136"/>
        <end position="160"/>
    </location>
</feature>
<dbReference type="PANTHER" id="PTHR31194">
    <property type="entry name" value="SHN SHINE , DNA BINDING / TRANSCRIPTION FACTOR"/>
    <property type="match status" value="1"/>
</dbReference>
<evidence type="ECO:0000256" key="2">
    <source>
        <dbReference type="ARBA" id="ARBA00023015"/>
    </source>
</evidence>
<dbReference type="AlphaFoldDB" id="A0A9N7NL90"/>
<dbReference type="InterPro" id="IPR001471">
    <property type="entry name" value="AP2/ERF_dom"/>
</dbReference>
<evidence type="ECO:0000256" key="1">
    <source>
        <dbReference type="ARBA" id="ARBA00004123"/>
    </source>
</evidence>
<dbReference type="PRINTS" id="PR00367">
    <property type="entry name" value="ETHRSPELEMNT"/>
</dbReference>
<feature type="compositionally biased region" description="Low complexity" evidence="6">
    <location>
        <begin position="188"/>
        <end position="197"/>
    </location>
</feature>
<keyword evidence="4" id="KW-0804">Transcription</keyword>
<feature type="compositionally biased region" description="Basic and acidic residues" evidence="6">
    <location>
        <begin position="136"/>
        <end position="148"/>
    </location>
</feature>
<gene>
    <name evidence="8" type="ORF">SHERM_28292</name>
</gene>
<evidence type="ECO:0000313" key="9">
    <source>
        <dbReference type="Proteomes" id="UP001153555"/>
    </source>
</evidence>
<comment type="caution">
    <text evidence="8">The sequence shown here is derived from an EMBL/GenBank/DDBJ whole genome shotgun (WGS) entry which is preliminary data.</text>
</comment>
<evidence type="ECO:0000313" key="8">
    <source>
        <dbReference type="EMBL" id="CAA0833018.1"/>
    </source>
</evidence>
<dbReference type="InterPro" id="IPR036955">
    <property type="entry name" value="AP2/ERF_dom_sf"/>
</dbReference>
<dbReference type="Gene3D" id="3.30.730.10">
    <property type="entry name" value="AP2/ERF domain"/>
    <property type="match status" value="1"/>
</dbReference>
<comment type="subcellular location">
    <subcellularLocation>
        <location evidence="1">Nucleus</location>
    </subcellularLocation>
</comment>
<dbReference type="InterPro" id="IPR050913">
    <property type="entry name" value="AP2/ERF_ERF"/>
</dbReference>
<evidence type="ECO:0000256" key="3">
    <source>
        <dbReference type="ARBA" id="ARBA00023125"/>
    </source>
</evidence>
<dbReference type="InterPro" id="IPR016177">
    <property type="entry name" value="DNA-bd_dom_sf"/>
</dbReference>
<organism evidence="8 9">
    <name type="scientific">Striga hermonthica</name>
    <name type="common">Purple witchweed</name>
    <name type="synonym">Buchnera hermonthica</name>
    <dbReference type="NCBI Taxonomy" id="68872"/>
    <lineage>
        <taxon>Eukaryota</taxon>
        <taxon>Viridiplantae</taxon>
        <taxon>Streptophyta</taxon>
        <taxon>Embryophyta</taxon>
        <taxon>Tracheophyta</taxon>
        <taxon>Spermatophyta</taxon>
        <taxon>Magnoliopsida</taxon>
        <taxon>eudicotyledons</taxon>
        <taxon>Gunneridae</taxon>
        <taxon>Pentapetalae</taxon>
        <taxon>asterids</taxon>
        <taxon>lamiids</taxon>
        <taxon>Lamiales</taxon>
        <taxon>Orobanchaceae</taxon>
        <taxon>Buchnereae</taxon>
        <taxon>Striga</taxon>
    </lineage>
</organism>
<feature type="domain" description="AP2/ERF" evidence="7">
    <location>
        <begin position="75"/>
        <end position="132"/>
    </location>
</feature>
<evidence type="ECO:0000256" key="5">
    <source>
        <dbReference type="ARBA" id="ARBA00023242"/>
    </source>
</evidence>
<feature type="region of interest" description="Disordered" evidence="6">
    <location>
        <begin position="183"/>
        <end position="204"/>
    </location>
</feature>
<evidence type="ECO:0000259" key="7">
    <source>
        <dbReference type="PROSITE" id="PS51032"/>
    </source>
</evidence>
<keyword evidence="9" id="KW-1185">Reference proteome</keyword>
<dbReference type="GO" id="GO:0003700">
    <property type="term" value="F:DNA-binding transcription factor activity"/>
    <property type="evidence" value="ECO:0007669"/>
    <property type="project" value="InterPro"/>
</dbReference>
<dbReference type="PROSITE" id="PS51032">
    <property type="entry name" value="AP2_ERF"/>
    <property type="match status" value="1"/>
</dbReference>
<keyword evidence="3" id="KW-0238">DNA-binding</keyword>
<sequence>MTRKIRANTGPASTQPTRKIRIIFNDPYATDSSDDENEKKVKRVVHEISFPKTENPPKRPTRNADKKIDVMPSCKLRGVRMRKWGKFAAEIRDPIQHKRIWLGTYDTAEEASRAYELKRVEFEALTRSATVAMRNEKTKQKETLHVSEDSGGSNVSVVTRPSTSSVLESISMTLTLGDNHVEFENGTNDNKNNVIKNNNDDDDNNNAIDVFENEEGKLVIGQKPENWGVIDDDLAEMAWMGGRMDSFVGLDALLPVDDFETVVQKPDEINIADLPISDVEWVGYSSGLPNYDSFFDFESWE</sequence>
<dbReference type="Proteomes" id="UP001153555">
    <property type="component" value="Unassembled WGS sequence"/>
</dbReference>
<dbReference type="EMBL" id="CACSLK010027837">
    <property type="protein sequence ID" value="CAA0833018.1"/>
    <property type="molecule type" value="Genomic_DNA"/>
</dbReference>
<accession>A0A9N7NL90</accession>
<dbReference type="GO" id="GO:0003677">
    <property type="term" value="F:DNA binding"/>
    <property type="evidence" value="ECO:0007669"/>
    <property type="project" value="UniProtKB-KW"/>
</dbReference>
<evidence type="ECO:0000256" key="4">
    <source>
        <dbReference type="ARBA" id="ARBA00023163"/>
    </source>
</evidence>
<evidence type="ECO:0000256" key="6">
    <source>
        <dbReference type="SAM" id="MobiDB-lite"/>
    </source>
</evidence>
<dbReference type="CDD" id="cd00018">
    <property type="entry name" value="AP2"/>
    <property type="match status" value="1"/>
</dbReference>
<protein>
    <submittedName>
        <fullName evidence="8">Ethylene-responsive transcription factor ERF118</fullName>
    </submittedName>
</protein>
<dbReference type="SMART" id="SM00380">
    <property type="entry name" value="AP2"/>
    <property type="match status" value="1"/>
</dbReference>
<proteinExistence type="predicted"/>
<dbReference type="OrthoDB" id="1917565at2759"/>
<keyword evidence="2" id="KW-0805">Transcription regulation</keyword>
<dbReference type="GO" id="GO:0005634">
    <property type="term" value="C:nucleus"/>
    <property type="evidence" value="ECO:0007669"/>
    <property type="project" value="UniProtKB-SubCell"/>
</dbReference>
<keyword evidence="5" id="KW-0539">Nucleus</keyword>
<dbReference type="PANTHER" id="PTHR31194:SF62">
    <property type="entry name" value="ETHYLENE-RESPONSIVE TRANSCRIPTION FACTOR ERF118"/>
    <property type="match status" value="1"/>
</dbReference>
<name>A0A9N7NL90_STRHE</name>
<feature type="region of interest" description="Disordered" evidence="6">
    <location>
        <begin position="46"/>
        <end position="65"/>
    </location>
</feature>